<dbReference type="GO" id="GO:0003677">
    <property type="term" value="F:DNA binding"/>
    <property type="evidence" value="ECO:0007669"/>
    <property type="project" value="InterPro"/>
</dbReference>
<dbReference type="OrthoDB" id="4312432at2"/>
<dbReference type="Gene3D" id="1.10.150.320">
    <property type="entry name" value="Photosystem II 12 kDa extrinsic protein"/>
    <property type="match status" value="1"/>
</dbReference>
<feature type="compositionally biased region" description="Polar residues" evidence="1">
    <location>
        <begin position="1252"/>
        <end position="1266"/>
    </location>
</feature>
<gene>
    <name evidence="3" type="ORF">DTO96_101052</name>
</gene>
<dbReference type="Proteomes" id="UP000252182">
    <property type="component" value="Chromosome"/>
</dbReference>
<dbReference type="Pfam" id="PF12836">
    <property type="entry name" value="HHH_3"/>
    <property type="match status" value="1"/>
</dbReference>
<dbReference type="SMART" id="SM00278">
    <property type="entry name" value="HhH1"/>
    <property type="match status" value="2"/>
</dbReference>
<dbReference type="SUPFAM" id="SSF47781">
    <property type="entry name" value="RuvA domain 2-like"/>
    <property type="match status" value="1"/>
</dbReference>
<evidence type="ECO:0000313" key="4">
    <source>
        <dbReference type="Proteomes" id="UP000252182"/>
    </source>
</evidence>
<dbReference type="GO" id="GO:0015627">
    <property type="term" value="C:type II protein secretion system complex"/>
    <property type="evidence" value="ECO:0007669"/>
    <property type="project" value="TreeGrafter"/>
</dbReference>
<name>A0A345DAD4_9BURK</name>
<dbReference type="PANTHER" id="PTHR21180:SF32">
    <property type="entry name" value="ENDONUCLEASE_EXONUCLEASE_PHOSPHATASE FAMILY DOMAIN-CONTAINING PROTEIN 1"/>
    <property type="match status" value="1"/>
</dbReference>
<reference evidence="4" key="1">
    <citation type="submission" date="2018-07" db="EMBL/GenBank/DDBJ databases">
        <authorList>
            <person name="Kim H."/>
        </authorList>
    </citation>
    <scope>NUCLEOTIDE SEQUENCE [LARGE SCALE GENOMIC DNA]</scope>
    <source>
        <strain evidence="4">F02</strain>
    </source>
</reference>
<dbReference type="GO" id="GO:0006281">
    <property type="term" value="P:DNA repair"/>
    <property type="evidence" value="ECO:0007669"/>
    <property type="project" value="InterPro"/>
</dbReference>
<feature type="domain" description="Helix-hairpin-helix DNA-binding motif class 1" evidence="2">
    <location>
        <begin position="43"/>
        <end position="62"/>
    </location>
</feature>
<accession>A0A345DAD4</accession>
<feature type="region of interest" description="Disordered" evidence="1">
    <location>
        <begin position="1248"/>
        <end position="1306"/>
    </location>
</feature>
<protein>
    <recommendedName>
        <fullName evidence="2">Helix-hairpin-helix DNA-binding motif class 1 domain-containing protein</fullName>
    </recommendedName>
</protein>
<evidence type="ECO:0000313" key="3">
    <source>
        <dbReference type="EMBL" id="AXF85322.1"/>
    </source>
</evidence>
<feature type="region of interest" description="Disordered" evidence="1">
    <location>
        <begin position="294"/>
        <end position="320"/>
    </location>
</feature>
<keyword evidence="4" id="KW-1185">Reference proteome</keyword>
<feature type="compositionally biased region" description="Polar residues" evidence="1">
    <location>
        <begin position="1283"/>
        <end position="1306"/>
    </location>
</feature>
<organism evidence="3 4">
    <name type="scientific">Ephemeroptericola cinctiostellae</name>
    <dbReference type="NCBI Taxonomy" id="2268024"/>
    <lineage>
        <taxon>Bacteria</taxon>
        <taxon>Pseudomonadati</taxon>
        <taxon>Pseudomonadota</taxon>
        <taxon>Betaproteobacteria</taxon>
        <taxon>Burkholderiales</taxon>
        <taxon>Burkholderiaceae</taxon>
        <taxon>Ephemeroptericola</taxon>
    </lineage>
</organism>
<evidence type="ECO:0000259" key="2">
    <source>
        <dbReference type="SMART" id="SM00278"/>
    </source>
</evidence>
<dbReference type="GO" id="GO:0015628">
    <property type="term" value="P:protein secretion by the type II secretion system"/>
    <property type="evidence" value="ECO:0007669"/>
    <property type="project" value="TreeGrafter"/>
</dbReference>
<dbReference type="InterPro" id="IPR051675">
    <property type="entry name" value="Endo/Exo/Phosphatase_dom_1"/>
</dbReference>
<dbReference type="RefSeq" id="WP_114562532.1">
    <property type="nucleotide sequence ID" value="NZ_CP031124.1"/>
</dbReference>
<feature type="compositionally biased region" description="Basic and acidic residues" evidence="1">
    <location>
        <begin position="306"/>
        <end position="317"/>
    </location>
</feature>
<dbReference type="InterPro" id="IPR010994">
    <property type="entry name" value="RuvA_2-like"/>
</dbReference>
<feature type="domain" description="Helix-hairpin-helix DNA-binding motif class 1" evidence="2">
    <location>
        <begin position="13"/>
        <end position="32"/>
    </location>
</feature>
<dbReference type="EMBL" id="CP031124">
    <property type="protein sequence ID" value="AXF85322.1"/>
    <property type="molecule type" value="Genomic_DNA"/>
</dbReference>
<dbReference type="KEGG" id="hyf:DTO96_101052"/>
<dbReference type="PANTHER" id="PTHR21180">
    <property type="entry name" value="ENDONUCLEASE/EXONUCLEASE/PHOSPHATASE FAMILY DOMAIN-CONTAINING PROTEIN 1"/>
    <property type="match status" value="1"/>
</dbReference>
<evidence type="ECO:0000256" key="1">
    <source>
        <dbReference type="SAM" id="MobiDB-lite"/>
    </source>
</evidence>
<sequence length="1626" mass="177043">MNEKINLNTASIEALQKLPGVGEGLANRIVTYRNTVGGFRTVAELSAISGISDRLAAQLRDRLVLAEAHDDVAPSNQLIFKVQLVDSQGQYTGYRVLASYIHFLFVVGQEAMLDSPEQMSVVVDASGACTMTLPPRAELKDPVTFQVFSPDGERLLQEKIAAEKLVEGIELRVKAKEVVQIEHSNDPNFGRPARLKGRVIDEAGVRQVANRQVVIWVADNQNPVAADFRALLVVKTDGNGYFSGDYPLGTFGAAYGAVSVNDEPEHVGIHLNEGGVFPKSVILVVDLTHEQAPDKEDCACHQTSDVPRDPDSADLSRADGTYSADPAHGRCVDFTKPDRTLEEFSYSYAVRTTQPEIKGFVLNEPKKIDIGVIKAILGNRQMQTMSSEFENEALTARAALFSPATMAVDDIPVQKIDAQILKTLARDPDGFSLTKVISAANLTVHADLIHAISQVVGRPPGRTQLNCNNPIDWDDEPTLYQACTIAHGHLLRFKQEWVSDGYSMGNLLYSLPLSPGQKKQVAVIDWQRTDSAGRSEFMTESESIEAEISRNRDVNEIVNGVVNESVRASSNSSSGSIAGGIGIGAIIGPVGALLGVGGGHSSASSSASQDASRQMAASALNQLRDRTVQSASSVRSQRSTVVQTVHQSERMSVTTETVANYNHCHAITIQYFEVLRHLLVRQRLTDVQECLFVPLLMSRFTSDKALRWRTTLKRAVGTQRLRNGFDALERIKNNYVGSDLPVGTYADQSLDYADGHLYLRFQLARPKDVNDDFEVNAWHFLSFLMPFISPIDFYKQYLKNQQLKDQIFAEQMAPKIAEAFVQHLQFFAVDSSNNRIQIPVDTTLTSSFANNRPLYVSLRLADALPPLARKDIQFIEINDVSGVLGMPLFQILPSGSRVIVESGSMAYRTKYSSGYLFNDARILNDLAGSDKTRIYTPLTREELRNPREEDKELARHLLDHLNEGIEHFHHVLWWLMGDDRRYMLLDGFEAPNSGGRSVASVVENKLIGIVGNSLVLPVARGFHLDPTYQQNVEEPVDLIEHYQPNTPIEPSRVAIPTRGVYAEAVMGACNSCEVKEEQRFWRWEESPIPDSPPAIQPVSTDSRYQAPPNLTAKDYPAPMINLQTAAAAPDPTGLAAALSLLGTPNIFKDMTGLEGTQKNAAAALSEAFDAAKFFGGKAADLAIQGKMAKDIDKTMRTIQTAKNDGLITDEQAQALTKNAISGLIGAGSSEQAKPMTTEEVKDVTRTAAEQGANVSVNRPSGETLQVQARPEANASAKDVEKSGSLSFSPTTNTAENRAFNPSSNDKSGVIDLEVEVRQAAAGSAVRWVATDPSAVTFDQPNSSRTRVRGLKSGKTSVDCVLVDSSGNEITRRTLQLCVPQFVVINEVAAEFDAALTDVQLLPNKDDVVRTAKTVCDHLLATSNVRTVWSLNPLGESVPAHLPASHITFAFLKGEPPVGRAAGLRGETMAAVGGGVGARFMNERIEVYTGSYDNVIPAGSTTEVDLESQAIALQLKSRNASDPDLEAFAVKVFGRLFGETLAHEIIHSLLGTLVAPGYHNSPAVMNDVMNQGGDRNFTARTGFVDNSHTSPVVPSHFTDNGIAAINQLQATNQALMNSVFPVPPHFA</sequence>
<dbReference type="InterPro" id="IPR003583">
    <property type="entry name" value="Hlx-hairpin-Hlx_DNA-bd_motif"/>
</dbReference>
<proteinExistence type="predicted"/>